<evidence type="ECO:0000256" key="8">
    <source>
        <dbReference type="ARBA" id="ARBA00023235"/>
    </source>
</evidence>
<feature type="domain" description="PPIase FKBP-type" evidence="15">
    <location>
        <begin position="162"/>
        <end position="244"/>
    </location>
</feature>
<dbReference type="GO" id="GO:0005737">
    <property type="term" value="C:cytoplasm"/>
    <property type="evidence" value="ECO:0007669"/>
    <property type="project" value="UniProtKB-SubCell"/>
</dbReference>
<keyword evidence="5 12" id="KW-0132">Cell division</keyword>
<dbReference type="PATRIC" id="fig|1359164.3.peg.261"/>
<evidence type="ECO:0000256" key="3">
    <source>
        <dbReference type="ARBA" id="ARBA00013194"/>
    </source>
</evidence>
<comment type="catalytic activity">
    <reaction evidence="1 12 13">
        <text>[protein]-peptidylproline (omega=180) = [protein]-peptidylproline (omega=0)</text>
        <dbReference type="Rhea" id="RHEA:16237"/>
        <dbReference type="Rhea" id="RHEA-COMP:10747"/>
        <dbReference type="Rhea" id="RHEA-COMP:10748"/>
        <dbReference type="ChEBI" id="CHEBI:83833"/>
        <dbReference type="ChEBI" id="CHEBI:83834"/>
        <dbReference type="EC" id="5.2.1.8"/>
    </reaction>
</comment>
<dbReference type="InterPro" id="IPR027304">
    <property type="entry name" value="Trigger_fact/SurA_dom_sf"/>
</dbReference>
<dbReference type="RefSeq" id="WP_014391622.1">
    <property type="nucleotide sequence ID" value="NZ_LANR01000001.1"/>
</dbReference>
<dbReference type="Pfam" id="PF05697">
    <property type="entry name" value="Trigger_N"/>
    <property type="match status" value="1"/>
</dbReference>
<reference evidence="16 17" key="1">
    <citation type="submission" date="2015-01" db="EMBL/GenBank/DDBJ databases">
        <title>Genome Sequencing of Rickettsiales.</title>
        <authorList>
            <person name="Daugherty S.C."/>
            <person name="Su Q."/>
            <person name="Abolude K."/>
            <person name="Beier-Sexton M."/>
            <person name="Carlyon J.A."/>
            <person name="Carter R."/>
            <person name="Day N.P."/>
            <person name="Dumler S.J."/>
            <person name="Dyachenko V."/>
            <person name="Godinez A."/>
            <person name="Kurtti T.J."/>
            <person name="Lichay M."/>
            <person name="Mullins K.E."/>
            <person name="Ott S."/>
            <person name="Pappas-Brown V."/>
            <person name="Paris D.H."/>
            <person name="Patel P."/>
            <person name="Richards A.L."/>
            <person name="Sadzewicz L."/>
            <person name="Sears K."/>
            <person name="Seidman D."/>
            <person name="Sengamalay N."/>
            <person name="Stenos J."/>
            <person name="Tallon L.J."/>
            <person name="Vincent G."/>
            <person name="Fraser C.M."/>
            <person name="Munderloh U."/>
            <person name="Dunning-Hotopp J.C."/>
        </authorList>
    </citation>
    <scope>NUCLEOTIDE SEQUENCE [LARGE SCALE GENOMIC DNA]</scope>
    <source>
        <strain evidence="16 17">Ac/Pa</strain>
    </source>
</reference>
<organism evidence="16 17">
    <name type="scientific">Rickettsia amblyommatis str. Ac/Pa</name>
    <dbReference type="NCBI Taxonomy" id="1359164"/>
    <lineage>
        <taxon>Bacteria</taxon>
        <taxon>Pseudomonadati</taxon>
        <taxon>Pseudomonadota</taxon>
        <taxon>Alphaproteobacteria</taxon>
        <taxon>Rickettsiales</taxon>
        <taxon>Rickettsiaceae</taxon>
        <taxon>Rickettsieae</taxon>
        <taxon>Rickettsia</taxon>
        <taxon>spotted fever group</taxon>
    </lineage>
</organism>
<dbReference type="InterPro" id="IPR036611">
    <property type="entry name" value="Trigger_fac_ribosome-bd_sf"/>
</dbReference>
<name>A0A0F3N2Y8_RICAM</name>
<evidence type="ECO:0000256" key="13">
    <source>
        <dbReference type="PROSITE-ProRule" id="PRU00277"/>
    </source>
</evidence>
<dbReference type="InterPro" id="IPR046357">
    <property type="entry name" value="PPIase_dom_sf"/>
</dbReference>
<evidence type="ECO:0000313" key="17">
    <source>
        <dbReference type="Proteomes" id="UP000033556"/>
    </source>
</evidence>
<dbReference type="SUPFAM" id="SSF54534">
    <property type="entry name" value="FKBP-like"/>
    <property type="match status" value="1"/>
</dbReference>
<evidence type="ECO:0000256" key="7">
    <source>
        <dbReference type="ARBA" id="ARBA00023186"/>
    </source>
</evidence>
<dbReference type="InterPro" id="IPR008880">
    <property type="entry name" value="Trigger_fac_C"/>
</dbReference>
<dbReference type="InterPro" id="IPR001179">
    <property type="entry name" value="PPIase_FKBP_dom"/>
</dbReference>
<dbReference type="PANTHER" id="PTHR30560:SF3">
    <property type="entry name" value="TRIGGER FACTOR-LIKE PROTEIN TIG, CHLOROPLASTIC"/>
    <property type="match status" value="1"/>
</dbReference>
<dbReference type="GO" id="GO:0043022">
    <property type="term" value="F:ribosome binding"/>
    <property type="evidence" value="ECO:0007669"/>
    <property type="project" value="TreeGrafter"/>
</dbReference>
<evidence type="ECO:0000256" key="11">
    <source>
        <dbReference type="ARBA" id="ARBA00029986"/>
    </source>
</evidence>
<dbReference type="Pfam" id="PF00254">
    <property type="entry name" value="FKBP_C"/>
    <property type="match status" value="1"/>
</dbReference>
<comment type="similarity">
    <text evidence="2 12 14">Belongs to the FKBP-type PPIase family. Tig subfamily.</text>
</comment>
<dbReference type="SUPFAM" id="SSF102735">
    <property type="entry name" value="Trigger factor ribosome-binding domain"/>
    <property type="match status" value="1"/>
</dbReference>
<keyword evidence="8 12" id="KW-0413">Isomerase</keyword>
<comment type="subcellular location">
    <subcellularLocation>
        <location evidence="12">Cytoplasm</location>
    </subcellularLocation>
    <text evidence="12">About half TF is bound to the ribosome near the polypeptide exit tunnel while the other half is free in the cytoplasm.</text>
</comment>
<dbReference type="FunFam" id="3.10.50.40:FF:000001">
    <property type="entry name" value="Trigger factor"/>
    <property type="match status" value="1"/>
</dbReference>
<dbReference type="Gene3D" id="3.10.50.40">
    <property type="match status" value="1"/>
</dbReference>
<dbReference type="PIRSF" id="PIRSF003095">
    <property type="entry name" value="Trigger_factor"/>
    <property type="match status" value="1"/>
</dbReference>
<evidence type="ECO:0000256" key="1">
    <source>
        <dbReference type="ARBA" id="ARBA00000971"/>
    </source>
</evidence>
<sequence>MGITILKNEGLDFHARISTPLSEIDDDIQKELLDLTKKVKIAGFRAGKVPVSIVKKKYGTSVRNDIIERRINHSVNHIIKEHNLNIIGRPKIEELQNESDKALEFTVKIELLPKITIPDLKQISLDRPTLEVNSKDVEEQLEKLAALTKNYTKESKAKIKDGDQVTIDAIGYIKEKAFEDGKLNDFKVIIGSNALIPGFEKQLIGSKTGSEVDVNVTFPENYHAKDLAGKDARFVVQIKAVHTAEPTVIDDEFAKKFQSNSLEELRTHFTKQIENESEEAINTIMKMNLFDKLEKLLDFDVPESLLEQEKNILKSETDKNEQDESLLKDKSSKEITVYYNKLALRRVRIGLLLAEYAKSKNLQLEPDDLRKVIMQQARNFPGQENMVFDFYKNNPRAIEGLTGPALEDKAIQYIFNHEIKLNEKKYTKEELEKYLEAEEQRITLI</sequence>
<dbReference type="Proteomes" id="UP000033556">
    <property type="component" value="Unassembled WGS sequence"/>
</dbReference>
<dbReference type="Gene3D" id="3.30.70.1050">
    <property type="entry name" value="Trigger factor ribosome-binding domain"/>
    <property type="match status" value="1"/>
</dbReference>
<dbReference type="EMBL" id="LANR01000001">
    <property type="protein sequence ID" value="KJV61259.1"/>
    <property type="molecule type" value="Genomic_DNA"/>
</dbReference>
<proteinExistence type="inferred from homology"/>
<keyword evidence="12" id="KW-0963">Cytoplasm</keyword>
<dbReference type="GO" id="GO:0051301">
    <property type="term" value="P:cell division"/>
    <property type="evidence" value="ECO:0007669"/>
    <property type="project" value="UniProtKB-KW"/>
</dbReference>
<comment type="domain">
    <text evidence="12">Consists of 3 domains; the N-terminus binds the ribosome, the middle domain has PPIase activity, while the C-terminus has intrinsic chaperone activity on its own.</text>
</comment>
<keyword evidence="7 12" id="KW-0143">Chaperone</keyword>
<keyword evidence="17" id="KW-1185">Reference proteome</keyword>
<dbReference type="PROSITE" id="PS50059">
    <property type="entry name" value="FKBP_PPIASE"/>
    <property type="match status" value="1"/>
</dbReference>
<evidence type="ECO:0000256" key="9">
    <source>
        <dbReference type="ARBA" id="ARBA00023306"/>
    </source>
</evidence>
<comment type="function">
    <text evidence="10 12">Involved in protein export. Acts as a chaperone by maintaining the newly synthesized protein in an open conformation. Functions as a peptidyl-prolyl cis-trans isomerase.</text>
</comment>
<evidence type="ECO:0000256" key="2">
    <source>
        <dbReference type="ARBA" id="ARBA00005464"/>
    </source>
</evidence>
<dbReference type="HAMAP" id="MF_00303">
    <property type="entry name" value="Trigger_factor_Tig"/>
    <property type="match status" value="1"/>
</dbReference>
<dbReference type="Pfam" id="PF05698">
    <property type="entry name" value="Trigger_C"/>
    <property type="match status" value="1"/>
</dbReference>
<accession>A0A0F3N2Y8</accession>
<dbReference type="GO" id="GO:0015031">
    <property type="term" value="P:protein transport"/>
    <property type="evidence" value="ECO:0007669"/>
    <property type="project" value="UniProtKB-UniRule"/>
</dbReference>
<dbReference type="GO" id="GO:0044183">
    <property type="term" value="F:protein folding chaperone"/>
    <property type="evidence" value="ECO:0007669"/>
    <property type="project" value="TreeGrafter"/>
</dbReference>
<evidence type="ECO:0000256" key="10">
    <source>
        <dbReference type="ARBA" id="ARBA00024849"/>
    </source>
</evidence>
<gene>
    <name evidence="12 16" type="primary">tig</name>
    <name evidence="16" type="ORF">APHACPA_0262</name>
</gene>
<dbReference type="SUPFAM" id="SSF109998">
    <property type="entry name" value="Triger factor/SurA peptide-binding domain-like"/>
    <property type="match status" value="1"/>
</dbReference>
<dbReference type="InterPro" id="IPR008881">
    <property type="entry name" value="Trigger_fac_ribosome-bd_bac"/>
</dbReference>
<dbReference type="EC" id="5.2.1.8" evidence="3 12"/>
<dbReference type="GO" id="GO:0051083">
    <property type="term" value="P:'de novo' cotranslational protein folding"/>
    <property type="evidence" value="ECO:0007669"/>
    <property type="project" value="TreeGrafter"/>
</dbReference>
<comment type="caution">
    <text evidence="16">The sequence shown here is derived from an EMBL/GenBank/DDBJ whole genome shotgun (WGS) entry which is preliminary data.</text>
</comment>
<keyword evidence="9 12" id="KW-0131">Cell cycle</keyword>
<evidence type="ECO:0000259" key="15">
    <source>
        <dbReference type="PROSITE" id="PS50059"/>
    </source>
</evidence>
<dbReference type="GO" id="GO:0003755">
    <property type="term" value="F:peptidyl-prolyl cis-trans isomerase activity"/>
    <property type="evidence" value="ECO:0007669"/>
    <property type="project" value="UniProtKB-UniRule"/>
</dbReference>
<dbReference type="Gene3D" id="1.10.3120.10">
    <property type="entry name" value="Trigger factor, C-terminal domain"/>
    <property type="match status" value="1"/>
</dbReference>
<dbReference type="GO" id="GO:0043335">
    <property type="term" value="P:protein unfolding"/>
    <property type="evidence" value="ECO:0007669"/>
    <property type="project" value="TreeGrafter"/>
</dbReference>
<evidence type="ECO:0000256" key="5">
    <source>
        <dbReference type="ARBA" id="ARBA00022618"/>
    </source>
</evidence>
<evidence type="ECO:0000256" key="6">
    <source>
        <dbReference type="ARBA" id="ARBA00023110"/>
    </source>
</evidence>
<dbReference type="AlphaFoldDB" id="A0A0F3N2Y8"/>
<evidence type="ECO:0000256" key="4">
    <source>
        <dbReference type="ARBA" id="ARBA00016902"/>
    </source>
</evidence>
<evidence type="ECO:0000256" key="14">
    <source>
        <dbReference type="RuleBase" id="RU003914"/>
    </source>
</evidence>
<dbReference type="NCBIfam" id="TIGR00115">
    <property type="entry name" value="tig"/>
    <property type="match status" value="1"/>
</dbReference>
<dbReference type="PANTHER" id="PTHR30560">
    <property type="entry name" value="TRIGGER FACTOR CHAPERONE AND PEPTIDYL-PROLYL CIS/TRANS ISOMERASE"/>
    <property type="match status" value="1"/>
</dbReference>
<evidence type="ECO:0000313" key="16">
    <source>
        <dbReference type="EMBL" id="KJV61259.1"/>
    </source>
</evidence>
<dbReference type="InterPro" id="IPR005215">
    <property type="entry name" value="Trig_fac"/>
</dbReference>
<keyword evidence="6 12" id="KW-0697">Rotamase</keyword>
<dbReference type="InterPro" id="IPR037041">
    <property type="entry name" value="Trigger_fac_C_sf"/>
</dbReference>
<evidence type="ECO:0000256" key="12">
    <source>
        <dbReference type="HAMAP-Rule" id="MF_00303"/>
    </source>
</evidence>
<protein>
    <recommendedName>
        <fullName evidence="4 12">Trigger factor</fullName>
        <shortName evidence="12">TF</shortName>
        <ecNumber evidence="3 12">5.2.1.8</ecNumber>
    </recommendedName>
    <alternativeName>
        <fullName evidence="11 12">PPIase</fullName>
    </alternativeName>
</protein>